<keyword evidence="3" id="KW-0732">Signal</keyword>
<accession>A0A392NNU6</accession>
<dbReference type="Proteomes" id="UP000265520">
    <property type="component" value="Unassembled WGS sequence"/>
</dbReference>
<feature type="signal peptide" evidence="3">
    <location>
        <begin position="1"/>
        <end position="24"/>
    </location>
</feature>
<keyword evidence="2" id="KW-1133">Transmembrane helix</keyword>
<dbReference type="EMBL" id="LXQA010046486">
    <property type="protein sequence ID" value="MCI01568.1"/>
    <property type="molecule type" value="Genomic_DNA"/>
</dbReference>
<evidence type="ECO:0000256" key="1">
    <source>
        <dbReference type="SAM" id="MobiDB-lite"/>
    </source>
</evidence>
<keyword evidence="2" id="KW-0472">Membrane</keyword>
<reference evidence="4 5" key="1">
    <citation type="journal article" date="2018" name="Front. Plant Sci.">
        <title>Red Clover (Trifolium pratense) and Zigzag Clover (T. medium) - A Picture of Genomic Similarities and Differences.</title>
        <authorList>
            <person name="Dluhosova J."/>
            <person name="Istvanek J."/>
            <person name="Nedelnik J."/>
            <person name="Repkova J."/>
        </authorList>
    </citation>
    <scope>NUCLEOTIDE SEQUENCE [LARGE SCALE GENOMIC DNA]</scope>
    <source>
        <strain evidence="5">cv. 10/8</strain>
        <tissue evidence="4">Leaf</tissue>
    </source>
</reference>
<feature type="region of interest" description="Disordered" evidence="1">
    <location>
        <begin position="33"/>
        <end position="70"/>
    </location>
</feature>
<proteinExistence type="predicted"/>
<evidence type="ECO:0000256" key="2">
    <source>
        <dbReference type="SAM" id="Phobius"/>
    </source>
</evidence>
<evidence type="ECO:0000313" key="5">
    <source>
        <dbReference type="Proteomes" id="UP000265520"/>
    </source>
</evidence>
<feature type="chain" id="PRO_5017433888" evidence="3">
    <location>
        <begin position="25"/>
        <end position="139"/>
    </location>
</feature>
<keyword evidence="2" id="KW-0812">Transmembrane</keyword>
<dbReference type="AlphaFoldDB" id="A0A392NNU6"/>
<evidence type="ECO:0000256" key="3">
    <source>
        <dbReference type="SAM" id="SignalP"/>
    </source>
</evidence>
<comment type="caution">
    <text evidence="4">The sequence shown here is derived from an EMBL/GenBank/DDBJ whole genome shotgun (WGS) entry which is preliminary data.</text>
</comment>
<keyword evidence="5" id="KW-1185">Reference proteome</keyword>
<feature type="region of interest" description="Disordered" evidence="1">
    <location>
        <begin position="115"/>
        <end position="139"/>
    </location>
</feature>
<organism evidence="4 5">
    <name type="scientific">Trifolium medium</name>
    <dbReference type="NCBI Taxonomy" id="97028"/>
    <lineage>
        <taxon>Eukaryota</taxon>
        <taxon>Viridiplantae</taxon>
        <taxon>Streptophyta</taxon>
        <taxon>Embryophyta</taxon>
        <taxon>Tracheophyta</taxon>
        <taxon>Spermatophyta</taxon>
        <taxon>Magnoliopsida</taxon>
        <taxon>eudicotyledons</taxon>
        <taxon>Gunneridae</taxon>
        <taxon>Pentapetalae</taxon>
        <taxon>rosids</taxon>
        <taxon>fabids</taxon>
        <taxon>Fabales</taxon>
        <taxon>Fabaceae</taxon>
        <taxon>Papilionoideae</taxon>
        <taxon>50 kb inversion clade</taxon>
        <taxon>NPAAA clade</taxon>
        <taxon>Hologalegina</taxon>
        <taxon>IRL clade</taxon>
        <taxon>Trifolieae</taxon>
        <taxon>Trifolium</taxon>
    </lineage>
</organism>
<protein>
    <submittedName>
        <fullName evidence="4">Uncharacterized protein</fullName>
    </submittedName>
</protein>
<name>A0A392NNU6_9FABA</name>
<sequence length="139" mass="14903">MAQKLSLSIPLILLFLFTFTLISAARVSLPPPPPDPFLSQPPEMSFPFTPITNETDLNPPPSIPDTSNHRPSRPWGIIGLAVGLGLGAIALAVLVVAMCCFWVFSPPADQQVAVRASAPPPDQGPPAMVRFNNIRSPQQ</sequence>
<feature type="transmembrane region" description="Helical" evidence="2">
    <location>
        <begin position="75"/>
        <end position="104"/>
    </location>
</feature>
<evidence type="ECO:0000313" key="4">
    <source>
        <dbReference type="EMBL" id="MCI01568.1"/>
    </source>
</evidence>